<keyword evidence="1" id="KW-0812">Transmembrane</keyword>
<protein>
    <recommendedName>
        <fullName evidence="4">MARVEL domain-containing protein</fullName>
    </recommendedName>
</protein>
<dbReference type="Proteomes" id="UP000024635">
    <property type="component" value="Unassembled WGS sequence"/>
</dbReference>
<evidence type="ECO:0000313" key="2">
    <source>
        <dbReference type="EMBL" id="EYC35659.1"/>
    </source>
</evidence>
<keyword evidence="1" id="KW-0472">Membrane</keyword>
<dbReference type="InterPro" id="IPR050578">
    <property type="entry name" value="MARVEL-CKLF_proteins"/>
</dbReference>
<dbReference type="PANTHER" id="PTHR22776:SF100">
    <property type="entry name" value="MARVEL DOMAIN-CONTAINING PROTEIN"/>
    <property type="match status" value="1"/>
</dbReference>
<evidence type="ECO:0000313" key="3">
    <source>
        <dbReference type="Proteomes" id="UP000024635"/>
    </source>
</evidence>
<dbReference type="AlphaFoldDB" id="A0A016W750"/>
<dbReference type="GO" id="GO:0016020">
    <property type="term" value="C:membrane"/>
    <property type="evidence" value="ECO:0007669"/>
    <property type="project" value="TreeGrafter"/>
</dbReference>
<name>A0A016W750_9BILA</name>
<feature type="transmembrane region" description="Helical" evidence="1">
    <location>
        <begin position="77"/>
        <end position="97"/>
    </location>
</feature>
<keyword evidence="3" id="KW-1185">Reference proteome</keyword>
<evidence type="ECO:0008006" key="4">
    <source>
        <dbReference type="Google" id="ProtNLM"/>
    </source>
</evidence>
<feature type="transmembrane region" description="Helical" evidence="1">
    <location>
        <begin position="171"/>
        <end position="198"/>
    </location>
</feature>
<gene>
    <name evidence="2" type="primary">Acey_s1004.g3360</name>
    <name evidence="2" type="synonym">Acey-F58D5.2</name>
    <name evidence="2" type="ORF">Y032_1004g3360</name>
</gene>
<feature type="transmembrane region" description="Helical" evidence="1">
    <location>
        <begin position="135"/>
        <end position="159"/>
    </location>
</feature>
<accession>A0A016W750</accession>
<proteinExistence type="predicted"/>
<organism evidence="2 3">
    <name type="scientific">Ancylostoma ceylanicum</name>
    <dbReference type="NCBI Taxonomy" id="53326"/>
    <lineage>
        <taxon>Eukaryota</taxon>
        <taxon>Metazoa</taxon>
        <taxon>Ecdysozoa</taxon>
        <taxon>Nematoda</taxon>
        <taxon>Chromadorea</taxon>
        <taxon>Rhabditida</taxon>
        <taxon>Rhabditina</taxon>
        <taxon>Rhabditomorpha</taxon>
        <taxon>Strongyloidea</taxon>
        <taxon>Ancylostomatidae</taxon>
        <taxon>Ancylostomatinae</taxon>
        <taxon>Ancylostoma</taxon>
    </lineage>
</organism>
<feature type="transmembrane region" description="Helical" evidence="1">
    <location>
        <begin position="103"/>
        <end position="123"/>
    </location>
</feature>
<dbReference type="PANTHER" id="PTHR22776">
    <property type="entry name" value="MARVEL-CONTAINING POTENTIAL LIPID RAFT-ASSOCIATED PROTEIN"/>
    <property type="match status" value="1"/>
</dbReference>
<comment type="caution">
    <text evidence="2">The sequence shown here is derived from an EMBL/GenBank/DDBJ whole genome shotgun (WGS) entry which is preliminary data.</text>
</comment>
<dbReference type="EMBL" id="JARK01000604">
    <property type="protein sequence ID" value="EYC35659.1"/>
    <property type="molecule type" value="Genomic_DNA"/>
</dbReference>
<keyword evidence="1" id="KW-1133">Transmembrane helix</keyword>
<evidence type="ECO:0000256" key="1">
    <source>
        <dbReference type="SAM" id="Phobius"/>
    </source>
</evidence>
<sequence>MAHSRARMATISALVRQYIYPLHDPATTSLNDEMGTLNHNSHVRKKKEPNSLAAIDHGGGSHFRNICMKRQRNGMKFVELAVSAASVALVAASRPVWVEREVVLIVCSVAVVGSFAFLIGYVFALDELVSSTPWFIVETTYCTIIAVALFSCALILLLLTSSYWADLNSLWHTIAAFAAGSVFICSLLHVIDASLLIINWKRYSWNPNGEERVLSERNIPL</sequence>
<dbReference type="OrthoDB" id="5777698at2759"/>
<reference evidence="3" key="1">
    <citation type="journal article" date="2015" name="Nat. Genet.">
        <title>The genome and transcriptome of the zoonotic hookworm Ancylostoma ceylanicum identify infection-specific gene families.</title>
        <authorList>
            <person name="Schwarz E.M."/>
            <person name="Hu Y."/>
            <person name="Antoshechkin I."/>
            <person name="Miller M.M."/>
            <person name="Sternberg P.W."/>
            <person name="Aroian R.V."/>
        </authorList>
    </citation>
    <scope>NUCLEOTIDE SEQUENCE</scope>
    <source>
        <strain evidence="3">HY135</strain>
    </source>
</reference>